<protein>
    <recommendedName>
        <fullName evidence="3">Pseudouridine synthase RsuA/RluA-like domain-containing protein</fullName>
    </recommendedName>
</protein>
<dbReference type="InterPro" id="IPR020103">
    <property type="entry name" value="PsdUridine_synth_cat_dom_sf"/>
</dbReference>
<dbReference type="Gene3D" id="3.30.2350.10">
    <property type="entry name" value="Pseudouridine synthase"/>
    <property type="match status" value="1"/>
</dbReference>
<dbReference type="PROSITE" id="PS01129">
    <property type="entry name" value="PSI_RLU"/>
    <property type="match status" value="1"/>
</dbReference>
<dbReference type="InterPro" id="IPR006224">
    <property type="entry name" value="PsdUridine_synth_RluA-like_CS"/>
</dbReference>
<proteinExistence type="inferred from homology"/>
<dbReference type="SUPFAM" id="SSF55120">
    <property type="entry name" value="Pseudouridine synthase"/>
    <property type="match status" value="1"/>
</dbReference>
<dbReference type="InterPro" id="IPR050188">
    <property type="entry name" value="RluA_PseudoU_synthase"/>
</dbReference>
<evidence type="ECO:0000313" key="4">
    <source>
        <dbReference type="EMBL" id="OGF99163.1"/>
    </source>
</evidence>
<comment type="caution">
    <text evidence="4">The sequence shown here is derived from an EMBL/GenBank/DDBJ whole genome shotgun (WGS) entry which is preliminary data.</text>
</comment>
<dbReference type="AlphaFoldDB" id="A0A1F5YG99"/>
<organism evidence="4 5">
    <name type="scientific">Candidatus Gottesmanbacteria bacterium RBG_13_37_7</name>
    <dbReference type="NCBI Taxonomy" id="1798369"/>
    <lineage>
        <taxon>Bacteria</taxon>
        <taxon>Candidatus Gottesmaniibacteriota</taxon>
    </lineage>
</organism>
<evidence type="ECO:0000256" key="1">
    <source>
        <dbReference type="ARBA" id="ARBA00010876"/>
    </source>
</evidence>
<dbReference type="GO" id="GO:0003723">
    <property type="term" value="F:RNA binding"/>
    <property type="evidence" value="ECO:0007669"/>
    <property type="project" value="InterPro"/>
</dbReference>
<dbReference type="GO" id="GO:0000455">
    <property type="term" value="P:enzyme-directed rRNA pseudouridine synthesis"/>
    <property type="evidence" value="ECO:0007669"/>
    <property type="project" value="TreeGrafter"/>
</dbReference>
<comment type="similarity">
    <text evidence="1">Belongs to the pseudouridine synthase RluA family.</text>
</comment>
<dbReference type="Pfam" id="PF00849">
    <property type="entry name" value="PseudoU_synth_2"/>
    <property type="match status" value="1"/>
</dbReference>
<dbReference type="PANTHER" id="PTHR21600:SF44">
    <property type="entry name" value="RIBOSOMAL LARGE SUBUNIT PSEUDOURIDINE SYNTHASE D"/>
    <property type="match status" value="1"/>
</dbReference>
<gene>
    <name evidence="4" type="ORF">A2Y99_04960</name>
</gene>
<reference evidence="4 5" key="1">
    <citation type="journal article" date="2016" name="Nat. Commun.">
        <title>Thousands of microbial genomes shed light on interconnected biogeochemical processes in an aquifer system.</title>
        <authorList>
            <person name="Anantharaman K."/>
            <person name="Brown C.T."/>
            <person name="Hug L.A."/>
            <person name="Sharon I."/>
            <person name="Castelle C.J."/>
            <person name="Probst A.J."/>
            <person name="Thomas B.C."/>
            <person name="Singh A."/>
            <person name="Wilkins M.J."/>
            <person name="Karaoz U."/>
            <person name="Brodie E.L."/>
            <person name="Williams K.H."/>
            <person name="Hubbard S.S."/>
            <person name="Banfield J.F."/>
        </authorList>
    </citation>
    <scope>NUCLEOTIDE SEQUENCE [LARGE SCALE GENOMIC DNA]</scope>
</reference>
<keyword evidence="2" id="KW-0413">Isomerase</keyword>
<feature type="domain" description="Pseudouridine synthase RsuA/RluA-like" evidence="3">
    <location>
        <begin position="11"/>
        <end position="175"/>
    </location>
</feature>
<dbReference type="PANTHER" id="PTHR21600">
    <property type="entry name" value="MITOCHONDRIAL RNA PSEUDOURIDINE SYNTHASE"/>
    <property type="match status" value="1"/>
</dbReference>
<dbReference type="InterPro" id="IPR006145">
    <property type="entry name" value="PsdUridine_synth_RsuA/RluA"/>
</dbReference>
<evidence type="ECO:0000313" key="5">
    <source>
        <dbReference type="Proteomes" id="UP000178230"/>
    </source>
</evidence>
<dbReference type="CDD" id="cd02869">
    <property type="entry name" value="PseudoU_synth_RluA_like"/>
    <property type="match status" value="1"/>
</dbReference>
<dbReference type="EMBL" id="MFIY01000069">
    <property type="protein sequence ID" value="OGF99163.1"/>
    <property type="molecule type" value="Genomic_DNA"/>
</dbReference>
<dbReference type="GO" id="GO:0140098">
    <property type="term" value="F:catalytic activity, acting on RNA"/>
    <property type="evidence" value="ECO:0007669"/>
    <property type="project" value="UniProtKB-ARBA"/>
</dbReference>
<dbReference type="GO" id="GO:0009982">
    <property type="term" value="F:pseudouridine synthase activity"/>
    <property type="evidence" value="ECO:0007669"/>
    <property type="project" value="InterPro"/>
</dbReference>
<name>A0A1F5YG99_9BACT</name>
<dbReference type="Proteomes" id="UP000178230">
    <property type="component" value="Unassembled WGS sequence"/>
</dbReference>
<accession>A0A1F5YG99</accession>
<evidence type="ECO:0000259" key="3">
    <source>
        <dbReference type="Pfam" id="PF00849"/>
    </source>
</evidence>
<sequence>MNIFILYEDNDIIVIDKPPNVAVNRSNNEKGFTIQDWAEKKLNLSRSDGETIFNNFFNRGGIIHRLDKFTSGILLIAKNCKSFEFFQSQFAKRLVVKKYQTLVHDKVIPKEGIINVPVGRLPWNRRKFGVLPNGNPAKTSYSVISYYSNQKTIYSFLEVIPHSGRTHQIRIHLKHIGHPIVSDNLYAGRNFFISDKRFSPRLFLHACYIKIRKIMPPNEYYEITSPLYPDLAGVLKQLNPF</sequence>
<evidence type="ECO:0000256" key="2">
    <source>
        <dbReference type="ARBA" id="ARBA00023235"/>
    </source>
</evidence>